<protein>
    <submittedName>
        <fullName evidence="1">Uncharacterized protein</fullName>
    </submittedName>
</protein>
<dbReference type="EMBL" id="JBHSMK010000009">
    <property type="protein sequence ID" value="MFC5437658.1"/>
    <property type="molecule type" value="Genomic_DNA"/>
</dbReference>
<proteinExistence type="predicted"/>
<evidence type="ECO:0000313" key="1">
    <source>
        <dbReference type="EMBL" id="MFC5437658.1"/>
    </source>
</evidence>
<sequence>MNRRALAEWFLSPALAAIMASGFYPGASYREPRPASDVRLA</sequence>
<gene>
    <name evidence="1" type="ORF">ACFPME_13935</name>
</gene>
<comment type="caution">
    <text evidence="1">The sequence shown here is derived from an EMBL/GenBank/DDBJ whole genome shotgun (WGS) entry which is preliminary data.</text>
</comment>
<keyword evidence="2" id="KW-1185">Reference proteome</keyword>
<reference evidence="2" key="1">
    <citation type="journal article" date="2019" name="Int. J. Syst. Evol. Microbiol.">
        <title>The Global Catalogue of Microorganisms (GCM) 10K type strain sequencing project: providing services to taxonomists for standard genome sequencing and annotation.</title>
        <authorList>
            <consortium name="The Broad Institute Genomics Platform"/>
            <consortium name="The Broad Institute Genome Sequencing Center for Infectious Disease"/>
            <person name="Wu L."/>
            <person name="Ma J."/>
        </authorList>
    </citation>
    <scope>NUCLEOTIDE SEQUENCE [LARGE SCALE GENOMIC DNA]</scope>
    <source>
        <strain evidence="2">JCM 17130</strain>
    </source>
</reference>
<evidence type="ECO:0000313" key="2">
    <source>
        <dbReference type="Proteomes" id="UP001596013"/>
    </source>
</evidence>
<name>A0ABW0JNJ7_9GAMM</name>
<dbReference type="Proteomes" id="UP001596013">
    <property type="component" value="Unassembled WGS sequence"/>
</dbReference>
<organism evidence="1 2">
    <name type="scientific">Rhodanobacter umsongensis</name>
    <dbReference type="NCBI Taxonomy" id="633153"/>
    <lineage>
        <taxon>Bacteria</taxon>
        <taxon>Pseudomonadati</taxon>
        <taxon>Pseudomonadota</taxon>
        <taxon>Gammaproteobacteria</taxon>
        <taxon>Lysobacterales</taxon>
        <taxon>Rhodanobacteraceae</taxon>
        <taxon>Rhodanobacter</taxon>
    </lineage>
</organism>
<dbReference type="RefSeq" id="WP_377306256.1">
    <property type="nucleotide sequence ID" value="NZ_JBHSMK010000009.1"/>
</dbReference>
<accession>A0ABW0JNJ7</accession>